<protein>
    <recommendedName>
        <fullName evidence="15">Alpha-latrotoxin</fullName>
    </recommendedName>
</protein>
<evidence type="ECO:0000256" key="5">
    <source>
        <dbReference type="ARBA" id="ARBA00022537"/>
    </source>
</evidence>
<dbReference type="PANTHER" id="PTHR24198:SF165">
    <property type="entry name" value="ANKYRIN REPEAT-CONTAINING PROTEIN-RELATED"/>
    <property type="match status" value="1"/>
</dbReference>
<keyword evidence="9" id="KW-0638">Presynaptic neurotoxin</keyword>
<dbReference type="GO" id="GO:0090729">
    <property type="term" value="F:toxin activity"/>
    <property type="evidence" value="ECO:0007669"/>
    <property type="project" value="UniProtKB-KW"/>
</dbReference>
<comment type="subunit">
    <text evidence="14">Homotetramer in membranes.</text>
</comment>
<dbReference type="GO" id="GO:0044231">
    <property type="term" value="C:host cell presynaptic membrane"/>
    <property type="evidence" value="ECO:0007669"/>
    <property type="project" value="UniProtKB-KW"/>
</dbReference>
<sequence>MKVVDYLHALLDKKRGSADDLKRRVSRYPDDGTLNDPSPFREPPLVRVLQSNMCSPSVVRMLLDRGASVHRGAPLTVAIRNCGAITEEIVRELLLCGADATELDKFGQSSVCHALQAGAPASVFRLLLDGGCFPDLCRNHVSVLHCASFRPESGLSVDVFRLLLDAGANVLVAGSSGQSPLCFALRGGLDAAGLRLMLDAGVSVDACGRHASSLVCATDQGWGRTLRADVVRTLLLAGAATECVNGNGWAPLHLALR</sequence>
<organism evidence="17 18">
    <name type="scientific">Oedothorax gibbosus</name>
    <dbReference type="NCBI Taxonomy" id="931172"/>
    <lineage>
        <taxon>Eukaryota</taxon>
        <taxon>Metazoa</taxon>
        <taxon>Ecdysozoa</taxon>
        <taxon>Arthropoda</taxon>
        <taxon>Chelicerata</taxon>
        <taxon>Arachnida</taxon>
        <taxon>Araneae</taxon>
        <taxon>Araneomorphae</taxon>
        <taxon>Entelegynae</taxon>
        <taxon>Araneoidea</taxon>
        <taxon>Linyphiidae</taxon>
        <taxon>Erigoninae</taxon>
        <taxon>Oedothorax</taxon>
    </lineage>
</organism>
<dbReference type="GO" id="GO:0006887">
    <property type="term" value="P:exocytosis"/>
    <property type="evidence" value="ECO:0007669"/>
    <property type="project" value="UniProtKB-KW"/>
</dbReference>
<evidence type="ECO:0000313" key="18">
    <source>
        <dbReference type="Proteomes" id="UP000827092"/>
    </source>
</evidence>
<dbReference type="InterPro" id="IPR036770">
    <property type="entry name" value="Ankyrin_rpt-contain_sf"/>
</dbReference>
<evidence type="ECO:0000256" key="6">
    <source>
        <dbReference type="ARBA" id="ARBA00022656"/>
    </source>
</evidence>
<comment type="subcellular location">
    <subcellularLocation>
        <location evidence="2">Secreted</location>
    </subcellularLocation>
    <subcellularLocation>
        <location evidence="1">Target cell membrane</location>
    </subcellularLocation>
</comment>
<evidence type="ECO:0000256" key="9">
    <source>
        <dbReference type="ARBA" id="ARBA00023028"/>
    </source>
</evidence>
<keyword evidence="18" id="KW-1185">Reference proteome</keyword>
<evidence type="ECO:0000313" key="17">
    <source>
        <dbReference type="EMBL" id="KAG8175311.1"/>
    </source>
</evidence>
<evidence type="ECO:0000256" key="1">
    <source>
        <dbReference type="ARBA" id="ARBA00004175"/>
    </source>
</evidence>
<keyword evidence="6" id="KW-0800">Toxin</keyword>
<evidence type="ECO:0000256" key="8">
    <source>
        <dbReference type="ARBA" id="ARBA00022737"/>
    </source>
</evidence>
<evidence type="ECO:0000256" key="3">
    <source>
        <dbReference type="ARBA" id="ARBA00022483"/>
    </source>
</evidence>
<keyword evidence="10" id="KW-0040">ANK repeat</keyword>
<dbReference type="GO" id="GO:0044218">
    <property type="term" value="C:other organism cell membrane"/>
    <property type="evidence" value="ECO:0007669"/>
    <property type="project" value="UniProtKB-KW"/>
</dbReference>
<dbReference type="Pfam" id="PF12796">
    <property type="entry name" value="Ank_2"/>
    <property type="match status" value="1"/>
</dbReference>
<evidence type="ECO:0000256" key="14">
    <source>
        <dbReference type="ARBA" id="ARBA00049715"/>
    </source>
</evidence>
<keyword evidence="3" id="KW-0268">Exocytosis</keyword>
<reference evidence="17 18" key="1">
    <citation type="journal article" date="2022" name="Nat. Ecol. Evol.">
        <title>A masculinizing supergene underlies an exaggerated male reproductive morph in a spider.</title>
        <authorList>
            <person name="Hendrickx F."/>
            <person name="De Corte Z."/>
            <person name="Sonet G."/>
            <person name="Van Belleghem S.M."/>
            <person name="Kostlbacher S."/>
            <person name="Vangestel C."/>
        </authorList>
    </citation>
    <scope>NUCLEOTIDE SEQUENCE [LARGE SCALE GENOMIC DNA]</scope>
    <source>
        <strain evidence="17">W744_W776</strain>
    </source>
</reference>
<comment type="similarity">
    <text evidence="13">Belongs to the cationic peptide 01 (latrotoxin) family. 03 (alpha-latrotoxin) subfamily.</text>
</comment>
<dbReference type="PANTHER" id="PTHR24198">
    <property type="entry name" value="ANKYRIN REPEAT AND PROTEIN KINASE DOMAIN-CONTAINING PROTEIN"/>
    <property type="match status" value="1"/>
</dbReference>
<dbReference type="SMART" id="SM00248">
    <property type="entry name" value="ANK"/>
    <property type="match status" value="4"/>
</dbReference>
<feature type="region of interest" description="Disordered" evidence="16">
    <location>
        <begin position="22"/>
        <end position="41"/>
    </location>
</feature>
<accession>A0AAV6TUN1</accession>
<comment type="caution">
    <text evidence="17">The sequence shown here is derived from an EMBL/GenBank/DDBJ whole genome shotgun (WGS) entry which is preliminary data.</text>
</comment>
<keyword evidence="12" id="KW-1053">Target membrane</keyword>
<dbReference type="Gene3D" id="1.25.40.20">
    <property type="entry name" value="Ankyrin repeat-containing domain"/>
    <property type="match status" value="1"/>
</dbReference>
<dbReference type="EMBL" id="JAFNEN010001034">
    <property type="protein sequence ID" value="KAG8175311.1"/>
    <property type="molecule type" value="Genomic_DNA"/>
</dbReference>
<name>A0AAV6TUN1_9ARAC</name>
<keyword evidence="11" id="KW-0472">Membrane</keyword>
<keyword evidence="4" id="KW-0964">Secreted</keyword>
<dbReference type="SUPFAM" id="SSF48403">
    <property type="entry name" value="Ankyrin repeat"/>
    <property type="match status" value="1"/>
</dbReference>
<evidence type="ECO:0000256" key="16">
    <source>
        <dbReference type="SAM" id="MobiDB-lite"/>
    </source>
</evidence>
<evidence type="ECO:0000256" key="7">
    <source>
        <dbReference type="ARBA" id="ARBA00022699"/>
    </source>
</evidence>
<evidence type="ECO:0000256" key="10">
    <source>
        <dbReference type="ARBA" id="ARBA00023043"/>
    </source>
</evidence>
<dbReference type="AlphaFoldDB" id="A0AAV6TUN1"/>
<dbReference type="GO" id="GO:0005576">
    <property type="term" value="C:extracellular region"/>
    <property type="evidence" value="ECO:0007669"/>
    <property type="project" value="UniProtKB-SubCell"/>
</dbReference>
<keyword evidence="7" id="KW-0528">Neurotoxin</keyword>
<dbReference type="InterPro" id="IPR002110">
    <property type="entry name" value="Ankyrin_rpt"/>
</dbReference>
<evidence type="ECO:0000256" key="2">
    <source>
        <dbReference type="ARBA" id="ARBA00004613"/>
    </source>
</evidence>
<dbReference type="Proteomes" id="UP000827092">
    <property type="component" value="Unassembled WGS sequence"/>
</dbReference>
<evidence type="ECO:0000256" key="11">
    <source>
        <dbReference type="ARBA" id="ARBA00023136"/>
    </source>
</evidence>
<keyword evidence="5" id="KW-1052">Target cell membrane</keyword>
<keyword evidence="8" id="KW-0677">Repeat</keyword>
<evidence type="ECO:0000256" key="12">
    <source>
        <dbReference type="ARBA" id="ARBA00023298"/>
    </source>
</evidence>
<evidence type="ECO:0000256" key="13">
    <source>
        <dbReference type="ARBA" id="ARBA00049657"/>
    </source>
</evidence>
<proteinExistence type="inferred from homology"/>
<gene>
    <name evidence="17" type="ORF">JTE90_008320</name>
</gene>
<evidence type="ECO:0000256" key="15">
    <source>
        <dbReference type="ARBA" id="ARBA00049811"/>
    </source>
</evidence>
<evidence type="ECO:0000256" key="4">
    <source>
        <dbReference type="ARBA" id="ARBA00022525"/>
    </source>
</evidence>